<keyword evidence="1" id="KW-1133">Transmembrane helix</keyword>
<dbReference type="RefSeq" id="WP_148739387.1">
    <property type="nucleotide sequence ID" value="NZ_VSTH01000038.1"/>
</dbReference>
<protein>
    <submittedName>
        <fullName evidence="2">DUF1275 domain-containing protein</fullName>
    </submittedName>
</protein>
<accession>A0A5S4YRG0</accession>
<feature type="transmembrane region" description="Helical" evidence="1">
    <location>
        <begin position="21"/>
        <end position="45"/>
    </location>
</feature>
<proteinExistence type="predicted"/>
<dbReference type="AlphaFoldDB" id="A0A5S4YRG0"/>
<keyword evidence="1" id="KW-0812">Transmembrane</keyword>
<reference evidence="2 3" key="1">
    <citation type="submission" date="2019-08" db="EMBL/GenBank/DDBJ databases">
        <title>Bradyrhizobium hipponensis sp. nov., a rhizobium isolated from a Lupinus angustifolius root nodule in Tunisia.</title>
        <authorList>
            <person name="Off K."/>
            <person name="Rejili M."/>
            <person name="Mars M."/>
            <person name="Brachmann A."/>
            <person name="Marin M."/>
        </authorList>
    </citation>
    <scope>NUCLEOTIDE SEQUENCE [LARGE SCALE GENOMIC DNA]</scope>
    <source>
        <strain evidence="3">aSej3</strain>
    </source>
</reference>
<feature type="transmembrane region" description="Helical" evidence="1">
    <location>
        <begin position="214"/>
        <end position="234"/>
    </location>
</feature>
<dbReference type="EMBL" id="VSTH01000038">
    <property type="protein sequence ID" value="TYO66254.1"/>
    <property type="molecule type" value="Genomic_DNA"/>
</dbReference>
<dbReference type="Pfam" id="PF06912">
    <property type="entry name" value="DUF1275"/>
    <property type="match status" value="1"/>
</dbReference>
<comment type="caution">
    <text evidence="2">The sequence shown here is derived from an EMBL/GenBank/DDBJ whole genome shotgun (WGS) entry which is preliminary data.</text>
</comment>
<feature type="transmembrane region" description="Helical" evidence="1">
    <location>
        <begin position="126"/>
        <end position="146"/>
    </location>
</feature>
<keyword evidence="3" id="KW-1185">Reference proteome</keyword>
<feature type="transmembrane region" description="Helical" evidence="1">
    <location>
        <begin position="192"/>
        <end position="208"/>
    </location>
</feature>
<organism evidence="2 3">
    <name type="scientific">Bradyrhizobium hipponense</name>
    <dbReference type="NCBI Taxonomy" id="2605638"/>
    <lineage>
        <taxon>Bacteria</taxon>
        <taxon>Pseudomonadati</taxon>
        <taxon>Pseudomonadota</taxon>
        <taxon>Alphaproteobacteria</taxon>
        <taxon>Hyphomicrobiales</taxon>
        <taxon>Nitrobacteraceae</taxon>
        <taxon>Bradyrhizobium</taxon>
    </lineage>
</organism>
<feature type="transmembrane region" description="Helical" evidence="1">
    <location>
        <begin position="100"/>
        <end position="120"/>
    </location>
</feature>
<gene>
    <name evidence="2" type="ORF">FXV83_12005</name>
</gene>
<keyword evidence="1" id="KW-0472">Membrane</keyword>
<evidence type="ECO:0000313" key="3">
    <source>
        <dbReference type="Proteomes" id="UP000324797"/>
    </source>
</evidence>
<evidence type="ECO:0000313" key="2">
    <source>
        <dbReference type="EMBL" id="TYO66254.1"/>
    </source>
</evidence>
<dbReference type="InterPro" id="IPR010699">
    <property type="entry name" value="DUF1275"/>
</dbReference>
<dbReference type="PANTHER" id="PTHR37314">
    <property type="entry name" value="SLR0142 PROTEIN"/>
    <property type="match status" value="1"/>
</dbReference>
<evidence type="ECO:0000256" key="1">
    <source>
        <dbReference type="SAM" id="Phobius"/>
    </source>
</evidence>
<sequence length="249" mass="25716">MKRSSAVETVSDPLRTKLLTFVLSVIAGSVDVIGFLGLGTLFIAHVTGNLVILAARSTAGEHASAAHLLSVPVFVIALVAARLLAAGLDRSRIVSLRPLLLLQFLLLSGLLTICIGVGSLTDPDAAIMIGAAMLGVSAMAVQNALVQLSLKDAPSTAVMTTNLTRLVLDLGEVWLGTNPDSRAKAVTRARRTGVAIAGFVAGAGLGAWCQAHVGLWSLVLPTGLALAALLITCWSPRFEQAADHAQSSL</sequence>
<name>A0A5S4YRG0_9BRAD</name>
<feature type="transmembrane region" description="Helical" evidence="1">
    <location>
        <begin position="65"/>
        <end position="88"/>
    </location>
</feature>
<dbReference type="Proteomes" id="UP000324797">
    <property type="component" value="Unassembled WGS sequence"/>
</dbReference>
<dbReference type="PANTHER" id="PTHR37314:SF5">
    <property type="entry name" value="SLR0142 PROTEIN"/>
    <property type="match status" value="1"/>
</dbReference>